<feature type="transmembrane region" description="Helical" evidence="1">
    <location>
        <begin position="36"/>
        <end position="54"/>
    </location>
</feature>
<dbReference type="EMBL" id="BK015068">
    <property type="protein sequence ID" value="DAD89723.1"/>
    <property type="molecule type" value="Genomic_DNA"/>
</dbReference>
<protein>
    <submittedName>
        <fullName evidence="2">Uncharacterized protein</fullName>
    </submittedName>
</protein>
<keyword evidence="1" id="KW-0472">Membrane</keyword>
<evidence type="ECO:0000313" key="2">
    <source>
        <dbReference type="EMBL" id="DAD89723.1"/>
    </source>
</evidence>
<keyword evidence="1" id="KW-1133">Transmembrane helix</keyword>
<feature type="transmembrane region" description="Helical" evidence="1">
    <location>
        <begin position="6"/>
        <end position="24"/>
    </location>
</feature>
<accession>A0A8S5N6G3</accession>
<keyword evidence="1" id="KW-0812">Transmembrane</keyword>
<proteinExistence type="predicted"/>
<sequence length="55" mass="6320">MEEIAKIIITVGVWIIGAICVLVMKKLEPNNKIYPVWALFVSLIFTAFTIYDWFG</sequence>
<organism evidence="2">
    <name type="scientific">Siphoviridae sp. ctWDo30</name>
    <dbReference type="NCBI Taxonomy" id="2826360"/>
    <lineage>
        <taxon>Viruses</taxon>
        <taxon>Duplodnaviria</taxon>
        <taxon>Heunggongvirae</taxon>
        <taxon>Uroviricota</taxon>
        <taxon>Caudoviricetes</taxon>
    </lineage>
</organism>
<name>A0A8S5N6G3_9CAUD</name>
<reference evidence="2" key="1">
    <citation type="journal article" date="2021" name="Proc. Natl. Acad. Sci. U.S.A.">
        <title>A Catalog of Tens of Thousands of Viruses from Human Metagenomes Reveals Hidden Associations with Chronic Diseases.</title>
        <authorList>
            <person name="Tisza M.J."/>
            <person name="Buck C.B."/>
        </authorList>
    </citation>
    <scope>NUCLEOTIDE SEQUENCE</scope>
    <source>
        <strain evidence="2">CtWDo30</strain>
    </source>
</reference>
<evidence type="ECO:0000256" key="1">
    <source>
        <dbReference type="SAM" id="Phobius"/>
    </source>
</evidence>